<evidence type="ECO:0000256" key="2">
    <source>
        <dbReference type="SAM" id="Phobius"/>
    </source>
</evidence>
<dbReference type="Pfam" id="PF04818">
    <property type="entry name" value="CID"/>
    <property type="match status" value="1"/>
</dbReference>
<protein>
    <submittedName>
        <fullName evidence="5">CID domain-containing protein</fullName>
    </submittedName>
</protein>
<dbReference type="Proteomes" id="UP000887578">
    <property type="component" value="Unplaced"/>
</dbReference>
<dbReference type="InterPro" id="IPR008942">
    <property type="entry name" value="ENTH_VHS"/>
</dbReference>
<feature type="transmembrane region" description="Helical" evidence="2">
    <location>
        <begin position="109"/>
        <end position="132"/>
    </location>
</feature>
<dbReference type="GO" id="GO:0005737">
    <property type="term" value="C:cytoplasm"/>
    <property type="evidence" value="ECO:0007669"/>
    <property type="project" value="TreeGrafter"/>
</dbReference>
<proteinExistence type="predicted"/>
<keyword evidence="4" id="KW-1185">Reference proteome</keyword>
<reference evidence="5" key="1">
    <citation type="submission" date="2022-11" db="UniProtKB">
        <authorList>
            <consortium name="WormBaseParasite"/>
        </authorList>
    </citation>
    <scope>IDENTIFICATION</scope>
</reference>
<keyword evidence="2" id="KW-0812">Transmembrane</keyword>
<dbReference type="GO" id="GO:0005849">
    <property type="term" value="C:mRNA cleavage factor complex"/>
    <property type="evidence" value="ECO:0007669"/>
    <property type="project" value="TreeGrafter"/>
</dbReference>
<keyword evidence="2" id="KW-1133">Transmembrane helix</keyword>
<dbReference type="SMART" id="SM00582">
    <property type="entry name" value="RPR"/>
    <property type="match status" value="1"/>
</dbReference>
<dbReference type="InterPro" id="IPR045154">
    <property type="entry name" value="PCF11-like"/>
</dbReference>
<dbReference type="AlphaFoldDB" id="A0A914QFC8"/>
<feature type="domain" description="CID" evidence="3">
    <location>
        <begin position="12"/>
        <end position="140"/>
    </location>
</feature>
<accession>A0A914QFC8</accession>
<keyword evidence="2" id="KW-0472">Membrane</keyword>
<evidence type="ECO:0000313" key="4">
    <source>
        <dbReference type="Proteomes" id="UP000887578"/>
    </source>
</evidence>
<dbReference type="GO" id="GO:0000993">
    <property type="term" value="F:RNA polymerase II complex binding"/>
    <property type="evidence" value="ECO:0007669"/>
    <property type="project" value="InterPro"/>
</dbReference>
<dbReference type="SUPFAM" id="SSF48464">
    <property type="entry name" value="ENTH/VHS domain"/>
    <property type="match status" value="1"/>
</dbReference>
<organism evidence="4 5">
    <name type="scientific">Panagrolaimus davidi</name>
    <dbReference type="NCBI Taxonomy" id="227884"/>
    <lineage>
        <taxon>Eukaryota</taxon>
        <taxon>Metazoa</taxon>
        <taxon>Ecdysozoa</taxon>
        <taxon>Nematoda</taxon>
        <taxon>Chromadorea</taxon>
        <taxon>Rhabditida</taxon>
        <taxon>Tylenchina</taxon>
        <taxon>Panagrolaimomorpha</taxon>
        <taxon>Panagrolaimoidea</taxon>
        <taxon>Panagrolaimidae</taxon>
        <taxon>Panagrolaimus</taxon>
    </lineage>
</organism>
<feature type="coiled-coil region" evidence="1">
    <location>
        <begin position="10"/>
        <end position="37"/>
    </location>
</feature>
<name>A0A914QFC8_9BILA</name>
<dbReference type="Gene3D" id="1.25.40.90">
    <property type="match status" value="1"/>
</dbReference>
<dbReference type="GO" id="GO:0006369">
    <property type="term" value="P:termination of RNA polymerase II transcription"/>
    <property type="evidence" value="ECO:0007669"/>
    <property type="project" value="InterPro"/>
</dbReference>
<dbReference type="PANTHER" id="PTHR15921">
    <property type="entry name" value="PRE-MRNA CLEAVAGE COMPLEX II"/>
    <property type="match status" value="1"/>
</dbReference>
<dbReference type="GO" id="GO:0003729">
    <property type="term" value="F:mRNA binding"/>
    <property type="evidence" value="ECO:0007669"/>
    <property type="project" value="InterPro"/>
</dbReference>
<dbReference type="PROSITE" id="PS51391">
    <property type="entry name" value="CID"/>
    <property type="match status" value="1"/>
</dbReference>
<evidence type="ECO:0000256" key="1">
    <source>
        <dbReference type="SAM" id="Coils"/>
    </source>
</evidence>
<keyword evidence="1" id="KW-0175">Coiled coil</keyword>
<evidence type="ECO:0000259" key="3">
    <source>
        <dbReference type="PROSITE" id="PS51391"/>
    </source>
</evidence>
<evidence type="ECO:0000313" key="5">
    <source>
        <dbReference type="WBParaSite" id="PDA_v2.g25940.t1"/>
    </source>
</evidence>
<dbReference type="GO" id="GO:0031124">
    <property type="term" value="P:mRNA 3'-end processing"/>
    <property type="evidence" value="ECO:0007669"/>
    <property type="project" value="InterPro"/>
</dbReference>
<dbReference type="WBParaSite" id="PDA_v2.g25940.t1">
    <property type="protein sequence ID" value="PDA_v2.g25940.t1"/>
    <property type="gene ID" value="PDA_v2.g25940"/>
</dbReference>
<dbReference type="PANTHER" id="PTHR15921:SF3">
    <property type="entry name" value="PRE-MRNA CLEAVAGE COMPLEX 2 PROTEIN PCF11"/>
    <property type="match status" value="1"/>
</dbReference>
<sequence length="140" mass="16179">MFQQNNLKMSNEREEALNDFKEQLEKLKDNNKNQIQLITLIADDHSQYAEDIVKIVINHIKEAPSELKLYGVYAMDSIIKFPTGTFKEKYCRLFGNEIVELFVDTFKKVFMIGLCFFSIAQSLHLLIIGSVAPRILFIDG</sequence>
<dbReference type="InterPro" id="IPR006569">
    <property type="entry name" value="CID_dom"/>
</dbReference>